<dbReference type="AlphaFoldDB" id="V2TLK3"/>
<comment type="similarity">
    <text evidence="8 9">Belongs to the TonB-dependent receptor family.</text>
</comment>
<evidence type="ECO:0000256" key="3">
    <source>
        <dbReference type="ARBA" id="ARBA00022452"/>
    </source>
</evidence>
<keyword evidence="4 8" id="KW-0812">Transmembrane</keyword>
<reference evidence="13 14" key="1">
    <citation type="submission" date="2013-10" db="EMBL/GenBank/DDBJ databases">
        <title>The Genome Sequence of Acinetobacter nectaris CIP 110549.</title>
        <authorList>
            <consortium name="The Broad Institute Genomics Platform"/>
            <consortium name="The Broad Institute Genome Sequencing Center for Infectious Disease"/>
            <person name="Cerqueira G."/>
            <person name="Feldgarden M."/>
            <person name="Courvalin P."/>
            <person name="Grillot-Courvalin C."/>
            <person name="Clermont D."/>
            <person name="Rocha E."/>
            <person name="Yoon E.-J."/>
            <person name="Nemec A."/>
            <person name="Young S.K."/>
            <person name="Zeng Q."/>
            <person name="Gargeya S."/>
            <person name="Fitzgerald M."/>
            <person name="Abouelleil A."/>
            <person name="Alvarado L."/>
            <person name="Berlin A.M."/>
            <person name="Chapman S.B."/>
            <person name="Gainer-Dewar J."/>
            <person name="Goldberg J."/>
            <person name="Gnerre S."/>
            <person name="Griggs A."/>
            <person name="Gujja S."/>
            <person name="Hansen M."/>
            <person name="Howarth C."/>
            <person name="Imamovic A."/>
            <person name="Ireland A."/>
            <person name="Larimer J."/>
            <person name="McCowan C."/>
            <person name="Murphy C."/>
            <person name="Pearson M."/>
            <person name="Poon T.W."/>
            <person name="Priest M."/>
            <person name="Roberts A."/>
            <person name="Saif S."/>
            <person name="Shea T."/>
            <person name="Sykes S."/>
            <person name="Wortman J."/>
            <person name="Nusbaum C."/>
            <person name="Birren B."/>
        </authorList>
    </citation>
    <scope>NUCLEOTIDE SEQUENCE [LARGE SCALE GENOMIC DNA]</scope>
    <source>
        <strain evidence="13 14">CIP 110549</strain>
    </source>
</reference>
<evidence type="ECO:0008006" key="15">
    <source>
        <dbReference type="Google" id="ProtNLM"/>
    </source>
</evidence>
<feature type="domain" description="TonB-dependent receptor plug" evidence="12">
    <location>
        <begin position="62"/>
        <end position="164"/>
    </location>
</feature>
<feature type="chain" id="PRO_5004709781" description="TonB-dependent receptor" evidence="10">
    <location>
        <begin position="31"/>
        <end position="824"/>
    </location>
</feature>
<protein>
    <recommendedName>
        <fullName evidence="15">TonB-dependent receptor</fullName>
    </recommendedName>
</protein>
<organism evidence="13 14">
    <name type="scientific">Acinetobacter nectaris CIP 110549</name>
    <dbReference type="NCBI Taxonomy" id="1392540"/>
    <lineage>
        <taxon>Bacteria</taxon>
        <taxon>Pseudomonadati</taxon>
        <taxon>Pseudomonadota</taxon>
        <taxon>Gammaproteobacteria</taxon>
        <taxon>Moraxellales</taxon>
        <taxon>Moraxellaceae</taxon>
        <taxon>Acinetobacter</taxon>
    </lineage>
</organism>
<comment type="caution">
    <text evidence="13">The sequence shown here is derived from an EMBL/GenBank/DDBJ whole genome shotgun (WGS) entry which is preliminary data.</text>
</comment>
<dbReference type="STRING" id="1392540.P256_01488"/>
<dbReference type="InterPro" id="IPR039426">
    <property type="entry name" value="TonB-dep_rcpt-like"/>
</dbReference>
<feature type="signal peptide" evidence="10">
    <location>
        <begin position="1"/>
        <end position="30"/>
    </location>
</feature>
<dbReference type="EMBL" id="AYER01000006">
    <property type="protein sequence ID" value="ESK38671.1"/>
    <property type="molecule type" value="Genomic_DNA"/>
</dbReference>
<dbReference type="InterPro" id="IPR010104">
    <property type="entry name" value="TonB_rcpt_bac"/>
</dbReference>
<accession>V2TLK3</accession>
<dbReference type="InterPro" id="IPR000531">
    <property type="entry name" value="Beta-barrel_TonB"/>
</dbReference>
<dbReference type="PANTHER" id="PTHR40980:SF4">
    <property type="entry name" value="TONB-DEPENDENT RECEPTOR-LIKE BETA-BARREL DOMAIN-CONTAINING PROTEIN"/>
    <property type="match status" value="1"/>
</dbReference>
<evidence type="ECO:0000313" key="14">
    <source>
        <dbReference type="Proteomes" id="UP000023785"/>
    </source>
</evidence>
<keyword evidence="10" id="KW-0732">Signal</keyword>
<evidence type="ECO:0000256" key="8">
    <source>
        <dbReference type="PROSITE-ProRule" id="PRU01360"/>
    </source>
</evidence>
<evidence type="ECO:0000256" key="4">
    <source>
        <dbReference type="ARBA" id="ARBA00022692"/>
    </source>
</evidence>
<comment type="subcellular location">
    <subcellularLocation>
        <location evidence="1 8">Cell outer membrane</location>
        <topology evidence="1 8">Multi-pass membrane protein</topology>
    </subcellularLocation>
</comment>
<dbReference type="PATRIC" id="fig|1392540.3.peg.1439"/>
<proteinExistence type="inferred from homology"/>
<dbReference type="PANTHER" id="PTHR40980">
    <property type="entry name" value="PLUG DOMAIN-CONTAINING PROTEIN"/>
    <property type="match status" value="1"/>
</dbReference>
<evidence type="ECO:0000256" key="7">
    <source>
        <dbReference type="ARBA" id="ARBA00023237"/>
    </source>
</evidence>
<dbReference type="GO" id="GO:0009279">
    <property type="term" value="C:cell outer membrane"/>
    <property type="evidence" value="ECO:0007669"/>
    <property type="project" value="UniProtKB-SubCell"/>
</dbReference>
<evidence type="ECO:0000256" key="6">
    <source>
        <dbReference type="ARBA" id="ARBA00023136"/>
    </source>
</evidence>
<feature type="domain" description="TonB-dependent receptor-like beta-barrel" evidence="11">
    <location>
        <begin position="371"/>
        <end position="790"/>
    </location>
</feature>
<dbReference type="PROSITE" id="PS52016">
    <property type="entry name" value="TONB_DEPENDENT_REC_3"/>
    <property type="match status" value="1"/>
</dbReference>
<evidence type="ECO:0000256" key="10">
    <source>
        <dbReference type="SAM" id="SignalP"/>
    </source>
</evidence>
<evidence type="ECO:0000259" key="11">
    <source>
        <dbReference type="Pfam" id="PF00593"/>
    </source>
</evidence>
<dbReference type="Gene3D" id="2.40.170.20">
    <property type="entry name" value="TonB-dependent receptor, beta-barrel domain"/>
    <property type="match status" value="1"/>
</dbReference>
<keyword evidence="3 8" id="KW-1134">Transmembrane beta strand</keyword>
<evidence type="ECO:0000256" key="9">
    <source>
        <dbReference type="RuleBase" id="RU003357"/>
    </source>
</evidence>
<dbReference type="eggNOG" id="COG4771">
    <property type="taxonomic scope" value="Bacteria"/>
</dbReference>
<evidence type="ECO:0000259" key="12">
    <source>
        <dbReference type="Pfam" id="PF07715"/>
    </source>
</evidence>
<dbReference type="Pfam" id="PF00593">
    <property type="entry name" value="TonB_dep_Rec_b-barrel"/>
    <property type="match status" value="1"/>
</dbReference>
<name>V2TLK3_9GAMM</name>
<keyword evidence="7 8" id="KW-0998">Cell outer membrane</keyword>
<evidence type="ECO:0000256" key="2">
    <source>
        <dbReference type="ARBA" id="ARBA00022448"/>
    </source>
</evidence>
<dbReference type="InterPro" id="IPR012910">
    <property type="entry name" value="Plug_dom"/>
</dbReference>
<sequence length="824" mass="91735">MVKKRNNTVRILLKPSALILAMAAVSNVYAQSADAQSLGTIEVVGVGQAASMNAALREQKASDSISSVVHADAIGQLPDDNAAEALQRLPGVSIERDQGEGRFVSVRGLDADLNAVTINGTLVPAPEAKRRGVALDVLPSELVQSLAVIKTLTPDLDANSLGGTVQVNSLSAFDHKGLFYTGSAEGAYNDLRNKYSPKFSGAISNRFNIFGGEDNFGFAAALSYQNRKFGSDNVETGGAWNGQALDKISMRYYDIQRERLGAGLNFDWRNESSQYYLRTLYSRFVDTETRNALNAKFDNSCLANAICSGKATRALKSREEAQNIQSYVFGGKQQLGLWVAEGQIAYSQAEEKDPRGISAAEYTGKFKNLSYQDTVKPVFSADASLYDPKSFALNSIKEKEESSRDKEKNIKLDFTRDYSIYNYSSQFKFGAKVSQREKTNDENAWSYKKLKGGADFYGNADYSLGQFGPFINTGNVEDRLKGLNSDQNIDRQLSVVNDFKSREDINAAYFMNSIDIHDWRIIAGLRFEDTHKSANGFAYKDGDVSPTTAKQRYSHWLPNLSLRYEIDKQTLLRAAYTNTVVRPTFAQSSPGMKVDMLEAEFGNPQLKPLTSHNLDLSIERYFGTAGTISANIFYKKINNFIYKTDVAGQGVWRDFEEAETYKNGEHANLYGLEFAYSQKMDGLSAPWNGLIWGINTTISHSDEKIKEMGSQRTTSFPSQAKFVGNAMLGWEGEHLGLKFSANYKTPALYELAAVNQPNLDIYNDRQLFVDFSSYFNMTKNLKLKFDVANITNEKYYAYTGNKALNAQYETYGPTYKLGITYTNF</sequence>
<dbReference type="Gene3D" id="2.170.130.10">
    <property type="entry name" value="TonB-dependent receptor, plug domain"/>
    <property type="match status" value="1"/>
</dbReference>
<dbReference type="Pfam" id="PF07715">
    <property type="entry name" value="Plug"/>
    <property type="match status" value="1"/>
</dbReference>
<keyword evidence="14" id="KW-1185">Reference proteome</keyword>
<dbReference type="InterPro" id="IPR036942">
    <property type="entry name" value="Beta-barrel_TonB_sf"/>
</dbReference>
<dbReference type="HOGENOM" id="CLU_006935_1_2_6"/>
<dbReference type="InterPro" id="IPR037066">
    <property type="entry name" value="Plug_dom_sf"/>
</dbReference>
<dbReference type="SUPFAM" id="SSF56935">
    <property type="entry name" value="Porins"/>
    <property type="match status" value="1"/>
</dbReference>
<keyword evidence="5 9" id="KW-0798">TonB box</keyword>
<evidence type="ECO:0000256" key="1">
    <source>
        <dbReference type="ARBA" id="ARBA00004571"/>
    </source>
</evidence>
<keyword evidence="2 8" id="KW-0813">Transport</keyword>
<gene>
    <name evidence="13" type="ORF">P256_01488</name>
</gene>
<evidence type="ECO:0000313" key="13">
    <source>
        <dbReference type="EMBL" id="ESK38671.1"/>
    </source>
</evidence>
<dbReference type="CDD" id="cd01347">
    <property type="entry name" value="ligand_gated_channel"/>
    <property type="match status" value="1"/>
</dbReference>
<dbReference type="Proteomes" id="UP000023785">
    <property type="component" value="Unassembled WGS sequence"/>
</dbReference>
<keyword evidence="6 8" id="KW-0472">Membrane</keyword>
<dbReference type="NCBIfam" id="TIGR01782">
    <property type="entry name" value="TonB-Xanth-Caul"/>
    <property type="match status" value="1"/>
</dbReference>
<evidence type="ECO:0000256" key="5">
    <source>
        <dbReference type="ARBA" id="ARBA00023077"/>
    </source>
</evidence>